<dbReference type="InParanoid" id="A7AWW4"/>
<dbReference type="GO" id="GO:0005634">
    <property type="term" value="C:nucleus"/>
    <property type="evidence" value="ECO:0007669"/>
    <property type="project" value="TreeGrafter"/>
</dbReference>
<dbReference type="AlphaFoldDB" id="A7AWW4"/>
<dbReference type="KEGG" id="bbo:BBOV_I004610"/>
<feature type="domain" description="SAC3/GANP/THP3 conserved" evidence="2">
    <location>
        <begin position="353"/>
        <end position="514"/>
    </location>
</feature>
<name>A7AWW4_BABBO</name>
<evidence type="ECO:0000259" key="2">
    <source>
        <dbReference type="Pfam" id="PF03399"/>
    </source>
</evidence>
<evidence type="ECO:0000313" key="3">
    <source>
        <dbReference type="EMBL" id="EDO05542.1"/>
    </source>
</evidence>
<dbReference type="eggNOG" id="KOG1861">
    <property type="taxonomic scope" value="Eukaryota"/>
</dbReference>
<dbReference type="OMA" id="FEPRFRM"/>
<comment type="caution">
    <text evidence="3">The sequence shown here is derived from an EMBL/GenBank/DDBJ whole genome shotgun (WGS) entry which is preliminary data.</text>
</comment>
<dbReference type="EMBL" id="AAXT01000005">
    <property type="protein sequence ID" value="EDO05542.1"/>
    <property type="molecule type" value="Genomic_DNA"/>
</dbReference>
<sequence length="605" mass="69429">MKDVNETLKRRCAPSYNMLFAYFKQQGYSDELAGSEARKRMNQGESPGLQGITVPAVQQVGLGSNSVYDRASLLRGVKIKPKEMEQAWRIPLSTTPAPKNKIAAKNKIPITLKISKTKQATLSKHEHGENREIPNDNGPNKDPVGVKTSSIIANHFSHDVEIGPAEPVSHPKRTVDASAPTMDDINKWIQKLYAQHSMGACSRAFRTKISEFVESIVQKYRNGTLKFKDMVIPNADDIMSGHINTKQNSDTSETELKQTNDKHRTHDSSMKTTKQKINSQWKRGDNELYGVDCPRIQRVRPVETNSGDGKKQQRSERFKSFANTQSVYNFSPKKGVAIVGVCEALEKPYLRLTAEPNPATVRPEHVLKRAFRHVFDEFMKTGNYKYIEEQFRSIRQDIQVQHIRSPFVAKLYATNARVALIYGDLDQFNQCQTQLRQLNCQLNDMPHYRLEFECYFMMYLAMQNMQMGMLRYLRILTSEFKNTSYFIYANKIREVLAEGNFVEYFKMADTSQMEAIRCLEDVYNDAFSTDDFSEGLTYRDVTAAEMNTTITKPPFFSQFLFKMFEPRFRMDALVNMAKTAMFLSVDTVKDVLRFVSTKECESFIT</sequence>
<dbReference type="InterPro" id="IPR045107">
    <property type="entry name" value="SAC3/GANP/THP3"/>
</dbReference>
<dbReference type="Proteomes" id="UP000002173">
    <property type="component" value="Chromosome 1"/>
</dbReference>
<proteinExistence type="predicted"/>
<dbReference type="STRING" id="5865.A7AWW4"/>
<dbReference type="PANTHER" id="PTHR12436">
    <property type="entry name" value="80 KDA MCM3-ASSOCIATED PROTEIN"/>
    <property type="match status" value="1"/>
</dbReference>
<dbReference type="GeneID" id="5477326"/>
<evidence type="ECO:0000256" key="1">
    <source>
        <dbReference type="SAM" id="MobiDB-lite"/>
    </source>
</evidence>
<dbReference type="VEuPathDB" id="PiroplasmaDB:BBOV_I004610"/>
<dbReference type="Pfam" id="PF03399">
    <property type="entry name" value="SAC3_GANP"/>
    <property type="match status" value="1"/>
</dbReference>
<feature type="compositionally biased region" description="Basic and acidic residues" evidence="1">
    <location>
        <begin position="123"/>
        <end position="134"/>
    </location>
</feature>
<gene>
    <name evidence="3" type="ORF">BBOV_I004610</name>
</gene>
<feature type="compositionally biased region" description="Basic and acidic residues" evidence="1">
    <location>
        <begin position="254"/>
        <end position="269"/>
    </location>
</feature>
<keyword evidence="4" id="KW-1185">Reference proteome</keyword>
<protein>
    <submittedName>
        <fullName evidence="3">SAC3/GANP family domain containing protein</fullName>
    </submittedName>
</protein>
<feature type="compositionally biased region" description="Polar residues" evidence="1">
    <location>
        <begin position="270"/>
        <end position="279"/>
    </location>
</feature>
<accession>A7AWW4</accession>
<organism evidence="3 4">
    <name type="scientific">Babesia bovis</name>
    <dbReference type="NCBI Taxonomy" id="5865"/>
    <lineage>
        <taxon>Eukaryota</taxon>
        <taxon>Sar</taxon>
        <taxon>Alveolata</taxon>
        <taxon>Apicomplexa</taxon>
        <taxon>Aconoidasida</taxon>
        <taxon>Piroplasmida</taxon>
        <taxon>Babesiidae</taxon>
        <taxon>Babesia</taxon>
    </lineage>
</organism>
<feature type="region of interest" description="Disordered" evidence="1">
    <location>
        <begin position="244"/>
        <end position="279"/>
    </location>
</feature>
<feature type="region of interest" description="Disordered" evidence="1">
    <location>
        <begin position="122"/>
        <end position="142"/>
    </location>
</feature>
<dbReference type="InterPro" id="IPR005062">
    <property type="entry name" value="SAC3/GANP/THP3_conserved"/>
</dbReference>
<reference evidence="3 4" key="1">
    <citation type="journal article" date="2007" name="PLoS Pathog.">
        <title>Genome sequence of Babesia bovis and comparative analysis of apicomplexan hemoprotozoa.</title>
        <authorList>
            <person name="Brayton K.A."/>
            <person name="Lau A.O.T."/>
            <person name="Herndon D.R."/>
            <person name="Hannick L."/>
            <person name="Kappmeyer L.S."/>
            <person name="Berens S.J."/>
            <person name="Bidwell S.L."/>
            <person name="Brown W.C."/>
            <person name="Crabtree J."/>
            <person name="Fadrosh D."/>
            <person name="Feldblum T."/>
            <person name="Forberger H.A."/>
            <person name="Haas B.J."/>
            <person name="Howell J.M."/>
            <person name="Khouri H."/>
            <person name="Koo H."/>
            <person name="Mann D.J."/>
            <person name="Norimine J."/>
            <person name="Paulsen I.T."/>
            <person name="Radune D."/>
            <person name="Ren Q."/>
            <person name="Smith R.K. Jr."/>
            <person name="Suarez C.E."/>
            <person name="White O."/>
            <person name="Wortman J.R."/>
            <person name="Knowles D.P. Jr."/>
            <person name="McElwain T.F."/>
            <person name="Nene V.M."/>
        </authorList>
    </citation>
    <scope>NUCLEOTIDE SEQUENCE [LARGE SCALE GENOMIC DNA]</scope>
    <source>
        <strain evidence="3">T2Bo</strain>
    </source>
</reference>
<evidence type="ECO:0000313" key="4">
    <source>
        <dbReference type="Proteomes" id="UP000002173"/>
    </source>
</evidence>
<dbReference type="Gene3D" id="1.25.40.990">
    <property type="match status" value="1"/>
</dbReference>